<gene>
    <name evidence="3" type="ORF">HT99x_002990</name>
    <name evidence="2" type="ORF">HT99x_01120</name>
</gene>
<dbReference type="EMBL" id="LKAJ02000001">
    <property type="protein sequence ID" value="MCS5710382.1"/>
    <property type="molecule type" value="Genomic_DNA"/>
</dbReference>
<dbReference type="RefSeq" id="WP_075065745.1">
    <property type="nucleotide sequence ID" value="NZ_LKAJ02000001.1"/>
</dbReference>
<protein>
    <submittedName>
        <fullName evidence="3">Ankyrin repeat domain-containing protein</fullName>
    </submittedName>
    <submittedName>
        <fullName evidence="2">Ankyrin repeats (3 copies)</fullName>
    </submittedName>
</protein>
<evidence type="ECO:0000313" key="2">
    <source>
        <dbReference type="EMBL" id="KRG21926.1"/>
    </source>
</evidence>
<dbReference type="STRING" id="295108.HT99x_01120"/>
<dbReference type="InterPro" id="IPR036770">
    <property type="entry name" value="Ankyrin_rpt-contain_sf"/>
</dbReference>
<dbReference type="Proteomes" id="UP000051497">
    <property type="component" value="Unassembled WGS sequence"/>
</dbReference>
<name>A0A0Q9YME8_9GAMM</name>
<dbReference type="InterPro" id="IPR002110">
    <property type="entry name" value="Ankyrin_rpt"/>
</dbReference>
<feature type="compositionally biased region" description="Polar residues" evidence="1">
    <location>
        <begin position="445"/>
        <end position="463"/>
    </location>
</feature>
<sequence>MKKGPAITESYLSALFQPKSYPQSLPEDTNVSRCMMEWHTVLEMNYYSYKGKEVSMRRLAILGATGRIFEALLYSENKLGKKILPFQVLSGIRSTLYHAPRVFAQLNTRKHNNLTPFFGYLYEYCRTELHKIHGEEFYPPLLFASVEPAEREKPYFNETITHAIEIGQTRQVKDKESLQVALRKNVTLLNNILTYFKKYVGCFVNDDTSSSLYQANVVRASIVGAVAGWISLDAIHLQRLTKEKRLEEKPVIKLGKQYRHQWLTIGKIVIQQQIVACTSAQLVQQLRGAIAKADLKEVKVLLQKWKAHPSVRKSDLSEDSTVGECLIAAAKNGSLPIVKYLYDHCSRNTWRAFAFAVAAEQGHEIIVKWYLQYKTVSPDLLQYATILATENHQQEMIELLTEKPDGMNDLINRLEELLISSSEEEAEETGEAIARQGALIISTPVPTRSSSSMTERASNNKNLTFAKRM</sequence>
<keyword evidence="4" id="KW-1185">Reference proteome</keyword>
<dbReference type="SUPFAM" id="SSF140860">
    <property type="entry name" value="Pseudo ankyrin repeat-like"/>
    <property type="match status" value="1"/>
</dbReference>
<reference evidence="2" key="1">
    <citation type="submission" date="2015-09" db="EMBL/GenBank/DDBJ databases">
        <title>Draft Genome Sequences of Two Novel Amoeba-resistant Intranuclear Bacteria, Candidatus Berkiella cookevillensis and Candidatus Berkiella aquae.</title>
        <authorList>
            <person name="Mehari Y.T."/>
            <person name="Arivett B.A."/>
            <person name="Farone A.L."/>
            <person name="Gunderson J.H."/>
            <person name="Farone M.B."/>
        </authorList>
    </citation>
    <scope>NUCLEOTIDE SEQUENCE [LARGE SCALE GENOMIC DNA]</scope>
    <source>
        <strain evidence="2">HT99</strain>
    </source>
</reference>
<dbReference type="EMBL" id="LKAJ01000003">
    <property type="protein sequence ID" value="KRG21926.1"/>
    <property type="molecule type" value="Genomic_DNA"/>
</dbReference>
<evidence type="ECO:0000313" key="4">
    <source>
        <dbReference type="Proteomes" id="UP000051497"/>
    </source>
</evidence>
<accession>A0A0Q9YME8</accession>
<dbReference type="Pfam" id="PF12796">
    <property type="entry name" value="Ank_2"/>
    <property type="match status" value="1"/>
</dbReference>
<comment type="caution">
    <text evidence="2">The sequence shown here is derived from an EMBL/GenBank/DDBJ whole genome shotgun (WGS) entry which is preliminary data.</text>
</comment>
<reference evidence="3" key="2">
    <citation type="journal article" date="2016" name="Genome Announc.">
        <title>Draft Genome Sequences of Two Novel Amoeba-Resistant Intranuclear Bacteria, 'Candidatus Berkiella cookevillensis' and 'Candidatus Berkiella aquae'.</title>
        <authorList>
            <person name="Mehari Y.T."/>
            <person name="Arivett B.A."/>
            <person name="Farone A.L."/>
            <person name="Gunderson J.H."/>
            <person name="Farone M.B."/>
        </authorList>
    </citation>
    <scope>NUCLEOTIDE SEQUENCE</scope>
    <source>
        <strain evidence="3">HT99</strain>
    </source>
</reference>
<proteinExistence type="predicted"/>
<evidence type="ECO:0000313" key="3">
    <source>
        <dbReference type="EMBL" id="MCS5710382.1"/>
    </source>
</evidence>
<reference evidence="3" key="3">
    <citation type="submission" date="2021-06" db="EMBL/GenBank/DDBJ databases">
        <title>Genomic Description and Analysis of Intracellular Bacteria, Candidatus Berkiella cookevillensis and Candidatus Berkiella aquae.</title>
        <authorList>
            <person name="Kidane D.T."/>
            <person name="Mehari Y.T."/>
            <person name="Rice F.C."/>
            <person name="Arivett B.A."/>
            <person name="Farone A.L."/>
            <person name="Berk S.G."/>
            <person name="Farone M.B."/>
        </authorList>
    </citation>
    <scope>NUCLEOTIDE SEQUENCE</scope>
    <source>
        <strain evidence="3">HT99</strain>
    </source>
</reference>
<feature type="region of interest" description="Disordered" evidence="1">
    <location>
        <begin position="445"/>
        <end position="469"/>
    </location>
</feature>
<dbReference type="AlphaFoldDB" id="A0A0Q9YME8"/>
<dbReference type="Gene3D" id="1.25.40.20">
    <property type="entry name" value="Ankyrin repeat-containing domain"/>
    <property type="match status" value="1"/>
</dbReference>
<evidence type="ECO:0000256" key="1">
    <source>
        <dbReference type="SAM" id="MobiDB-lite"/>
    </source>
</evidence>
<organism evidence="2">
    <name type="scientific">Candidatus Berkiella aquae</name>
    <dbReference type="NCBI Taxonomy" id="295108"/>
    <lineage>
        <taxon>Bacteria</taxon>
        <taxon>Pseudomonadati</taxon>
        <taxon>Pseudomonadota</taxon>
        <taxon>Gammaproteobacteria</taxon>
        <taxon>Candidatus Berkiellales</taxon>
        <taxon>Candidatus Berkiellaceae</taxon>
        <taxon>Candidatus Berkiella</taxon>
    </lineage>
</organism>